<evidence type="ECO:0000313" key="4">
    <source>
        <dbReference type="Proteomes" id="UP000193642"/>
    </source>
</evidence>
<evidence type="ECO:0000313" key="3">
    <source>
        <dbReference type="EMBL" id="ORY32389.1"/>
    </source>
</evidence>
<dbReference type="InterPro" id="IPR007210">
    <property type="entry name" value="ABC_Gly_betaine_transp_sub-bd"/>
</dbReference>
<keyword evidence="1" id="KW-0732">Signal</keyword>
<dbReference type="Pfam" id="PF04069">
    <property type="entry name" value="OpuAC"/>
    <property type="match status" value="1"/>
</dbReference>
<comment type="caution">
    <text evidence="3">The sequence shown here is derived from an EMBL/GenBank/DDBJ whole genome shotgun (WGS) entry which is preliminary data.</text>
</comment>
<evidence type="ECO:0000259" key="2">
    <source>
        <dbReference type="Pfam" id="PF04069"/>
    </source>
</evidence>
<organism evidence="3 4">
    <name type="scientific">Rhizoclosmatium globosum</name>
    <dbReference type="NCBI Taxonomy" id="329046"/>
    <lineage>
        <taxon>Eukaryota</taxon>
        <taxon>Fungi</taxon>
        <taxon>Fungi incertae sedis</taxon>
        <taxon>Chytridiomycota</taxon>
        <taxon>Chytridiomycota incertae sedis</taxon>
        <taxon>Chytridiomycetes</taxon>
        <taxon>Chytridiales</taxon>
        <taxon>Chytriomycetaceae</taxon>
        <taxon>Rhizoclosmatium</taxon>
    </lineage>
</organism>
<accession>A0A1Y2BC35</accession>
<gene>
    <name evidence="3" type="ORF">BCR33DRAFT_744059</name>
</gene>
<feature type="domain" description="ABC-type glycine betaine transport system substrate-binding" evidence="2">
    <location>
        <begin position="70"/>
        <end position="166"/>
    </location>
</feature>
<dbReference type="GO" id="GO:0022857">
    <property type="term" value="F:transmembrane transporter activity"/>
    <property type="evidence" value="ECO:0007669"/>
    <property type="project" value="InterPro"/>
</dbReference>
<protein>
    <recommendedName>
        <fullName evidence="2">ABC-type glycine betaine transport system substrate-binding domain-containing protein</fullName>
    </recommendedName>
</protein>
<dbReference type="Proteomes" id="UP000193642">
    <property type="component" value="Unassembled WGS sequence"/>
</dbReference>
<dbReference type="SUPFAM" id="SSF53850">
    <property type="entry name" value="Periplasmic binding protein-like II"/>
    <property type="match status" value="1"/>
</dbReference>
<dbReference type="OrthoDB" id="2108795at2759"/>
<evidence type="ECO:0000256" key="1">
    <source>
        <dbReference type="SAM" id="SignalP"/>
    </source>
</evidence>
<dbReference type="AlphaFoldDB" id="A0A1Y2BC35"/>
<dbReference type="GO" id="GO:0043190">
    <property type="term" value="C:ATP-binding cassette (ABC) transporter complex"/>
    <property type="evidence" value="ECO:0007669"/>
    <property type="project" value="InterPro"/>
</dbReference>
<feature type="signal peptide" evidence="1">
    <location>
        <begin position="1"/>
        <end position="19"/>
    </location>
</feature>
<name>A0A1Y2BC35_9FUNG</name>
<sequence length="313" mass="35411">MMNKYSLLALSLVFTLTAAALAPINWNDYNMDANGTSFYNGQACEIKNNVFGWDRLQNPDGSYFTTSKRPIVIVIDSWKSSKVNAYIAQYLLELMGYRTQVVSRFQYIFGPELYSNVVDLEMEIWTGDFTNYAKITQYDRVGVDLGATGYNGVAGMMFPSYLLDQYPEYSLEFWKFLLNPKFRSIFPPSGSGPYVTVDGAPICDNTPGTCVNNTYIPSHCRSKDANCIEMLYWDPGYSNNVYQRLIDGLKLPITINFVGDAAKDIVNEALKQKKPILFYGWTPTVFLATNNFTRILFPSTNATEYVNFTNGES</sequence>
<dbReference type="EMBL" id="MCGO01000071">
    <property type="protein sequence ID" value="ORY32389.1"/>
    <property type="molecule type" value="Genomic_DNA"/>
</dbReference>
<feature type="chain" id="PRO_5013096038" description="ABC-type glycine betaine transport system substrate-binding domain-containing protein" evidence="1">
    <location>
        <begin position="20"/>
        <end position="313"/>
    </location>
</feature>
<keyword evidence="4" id="KW-1185">Reference proteome</keyword>
<reference evidence="3 4" key="1">
    <citation type="submission" date="2016-07" db="EMBL/GenBank/DDBJ databases">
        <title>Pervasive Adenine N6-methylation of Active Genes in Fungi.</title>
        <authorList>
            <consortium name="DOE Joint Genome Institute"/>
            <person name="Mondo S.J."/>
            <person name="Dannebaum R.O."/>
            <person name="Kuo R.C."/>
            <person name="Labutti K."/>
            <person name="Haridas S."/>
            <person name="Kuo A."/>
            <person name="Salamov A."/>
            <person name="Ahrendt S.R."/>
            <person name="Lipzen A."/>
            <person name="Sullivan W."/>
            <person name="Andreopoulos W.B."/>
            <person name="Clum A."/>
            <person name="Lindquist E."/>
            <person name="Daum C."/>
            <person name="Ramamoorthy G.K."/>
            <person name="Gryganskyi A."/>
            <person name="Culley D."/>
            <person name="Magnuson J.K."/>
            <person name="James T.Y."/>
            <person name="O'Malley M.A."/>
            <person name="Stajich J.E."/>
            <person name="Spatafora J.W."/>
            <person name="Visel A."/>
            <person name="Grigoriev I.V."/>
        </authorList>
    </citation>
    <scope>NUCLEOTIDE SEQUENCE [LARGE SCALE GENOMIC DNA]</scope>
    <source>
        <strain evidence="3 4">JEL800</strain>
    </source>
</reference>
<proteinExistence type="predicted"/>